<dbReference type="EMBL" id="MIGY01000002">
    <property type="protein sequence ID" value="PPU07804.1"/>
    <property type="molecule type" value="Genomic_DNA"/>
</dbReference>
<keyword evidence="1" id="KW-1188">Viral release from host cell</keyword>
<protein>
    <recommendedName>
        <fullName evidence="5">Terminase small subunit</fullName>
    </recommendedName>
</protein>
<evidence type="ECO:0000256" key="2">
    <source>
        <dbReference type="ARBA" id="ARBA00023219"/>
    </source>
</evidence>
<gene>
    <name evidence="3" type="ORF">XarjCFBP7645_09375</name>
</gene>
<proteinExistence type="predicted"/>
<dbReference type="AlphaFoldDB" id="A0A2S7ADI3"/>
<dbReference type="RefSeq" id="WP_104537279.1">
    <property type="nucleotide sequence ID" value="NZ_MIGY01000002.1"/>
</dbReference>
<dbReference type="PANTHER" id="PTHR41328:SF2">
    <property type="entry name" value="TERMINASE SMALL SUBUNIT"/>
    <property type="match status" value="1"/>
</dbReference>
<accession>A0A2S7ADI3</accession>
<dbReference type="InterPro" id="IPR052404">
    <property type="entry name" value="SPP1-like_terminase"/>
</dbReference>
<keyword evidence="2" id="KW-0231">Viral genome packaging</keyword>
<evidence type="ECO:0000313" key="3">
    <source>
        <dbReference type="EMBL" id="PPU07804.1"/>
    </source>
</evidence>
<dbReference type="InterPro" id="IPR005335">
    <property type="entry name" value="Terminase_ssu"/>
</dbReference>
<reference evidence="3 4" key="1">
    <citation type="submission" date="2016-08" db="EMBL/GenBank/DDBJ databases">
        <title>Evolution of the type three secretion system and type three effector repertoires in Xanthomonas.</title>
        <authorList>
            <person name="Merda D."/>
            <person name="Briand M."/>
            <person name="Bosis E."/>
            <person name="Rousseau C."/>
            <person name="Portier P."/>
            <person name="Jacques M.-A."/>
            <person name="Fischer-Le Saux M."/>
        </authorList>
    </citation>
    <scope>NUCLEOTIDE SEQUENCE [LARGE SCALE GENOMIC DNA]</scope>
    <source>
        <strain evidence="3 4">CFBP 7645</strain>
    </source>
</reference>
<comment type="caution">
    <text evidence="3">The sequence shown here is derived from an EMBL/GenBank/DDBJ whole genome shotgun (WGS) entry which is preliminary data.</text>
</comment>
<dbReference type="GO" id="GO:0051276">
    <property type="term" value="P:chromosome organization"/>
    <property type="evidence" value="ECO:0007669"/>
    <property type="project" value="InterPro"/>
</dbReference>
<evidence type="ECO:0000313" key="4">
    <source>
        <dbReference type="Proteomes" id="UP000239204"/>
    </source>
</evidence>
<evidence type="ECO:0000256" key="1">
    <source>
        <dbReference type="ARBA" id="ARBA00022612"/>
    </source>
</evidence>
<dbReference type="Pfam" id="PF03592">
    <property type="entry name" value="Terminase_2"/>
    <property type="match status" value="1"/>
</dbReference>
<organism evidence="3 4">
    <name type="scientific">Xanthomonas arboricola</name>
    <dbReference type="NCBI Taxonomy" id="56448"/>
    <lineage>
        <taxon>Bacteria</taxon>
        <taxon>Pseudomonadati</taxon>
        <taxon>Pseudomonadota</taxon>
        <taxon>Gammaproteobacteria</taxon>
        <taxon>Lysobacterales</taxon>
        <taxon>Lysobacteraceae</taxon>
        <taxon>Xanthomonas</taxon>
    </lineage>
</organism>
<name>A0A2S7ADI3_9XANT</name>
<dbReference type="Gene3D" id="1.10.10.1400">
    <property type="entry name" value="Terminase, small subunit, N-terminal DNA-binding domain, HTH motif"/>
    <property type="match status" value="1"/>
</dbReference>
<dbReference type="InterPro" id="IPR038713">
    <property type="entry name" value="Terminase_Gp1_N_sf"/>
</dbReference>
<evidence type="ECO:0008006" key="5">
    <source>
        <dbReference type="Google" id="ProtNLM"/>
    </source>
</evidence>
<sequence length="170" mass="18169">MPKKKLKPKARAAPGLTQKQQRFVVEYLKDQNATQAAIRAGYSEGTAKQQGSRLLTNADIAAEVNKGQRRVAKKAEVTVDTLAAELDEARSAAMKKNQSSAAVQATMGKAKLYGLGVEHRRLSGTLQVVNVTIEDLKGLTKDELDVLEEALPVLEKLGITGGDQGEEGAA</sequence>
<dbReference type="PANTHER" id="PTHR41328">
    <property type="entry name" value="TERMINASE SMALL SUBUNIT-RELATED"/>
    <property type="match status" value="1"/>
</dbReference>
<dbReference type="Proteomes" id="UP000239204">
    <property type="component" value="Unassembled WGS sequence"/>
</dbReference>